<dbReference type="Proteomes" id="UP001501470">
    <property type="component" value="Unassembled WGS sequence"/>
</dbReference>
<feature type="domain" description="Histidine kinase/HSP90-like ATPase" evidence="10">
    <location>
        <begin position="319"/>
        <end position="409"/>
    </location>
</feature>
<name>A0ABP4M461_9ACTN</name>
<reference evidence="12" key="1">
    <citation type="journal article" date="2019" name="Int. J. Syst. Evol. Microbiol.">
        <title>The Global Catalogue of Microorganisms (GCM) 10K type strain sequencing project: providing services to taxonomists for standard genome sequencing and annotation.</title>
        <authorList>
            <consortium name="The Broad Institute Genomics Platform"/>
            <consortium name="The Broad Institute Genome Sequencing Center for Infectious Disease"/>
            <person name="Wu L."/>
            <person name="Ma J."/>
        </authorList>
    </citation>
    <scope>NUCLEOTIDE SEQUENCE [LARGE SCALE GENOMIC DNA]</scope>
    <source>
        <strain evidence="12">JCM 15933</strain>
    </source>
</reference>
<feature type="transmembrane region" description="Helical" evidence="9">
    <location>
        <begin position="107"/>
        <end position="140"/>
    </location>
</feature>
<dbReference type="Pfam" id="PF02518">
    <property type="entry name" value="HATPase_c"/>
    <property type="match status" value="1"/>
</dbReference>
<dbReference type="InterPro" id="IPR036890">
    <property type="entry name" value="HATPase_C_sf"/>
</dbReference>
<evidence type="ECO:0000256" key="3">
    <source>
        <dbReference type="ARBA" id="ARBA00022553"/>
    </source>
</evidence>
<evidence type="ECO:0000313" key="11">
    <source>
        <dbReference type="EMBL" id="GAA1536792.1"/>
    </source>
</evidence>
<keyword evidence="4" id="KW-0808">Transferase</keyword>
<dbReference type="Pfam" id="PF13796">
    <property type="entry name" value="Sensor"/>
    <property type="match status" value="1"/>
</dbReference>
<dbReference type="Gene3D" id="1.20.5.1930">
    <property type="match status" value="1"/>
</dbReference>
<sequence length="410" mass="43600">MVGAVSGVWQAMARAPHRFLLSGWPLRCLLYLLGSVVVAVGLLMALIAGILFPPAVVFLGLPVGALERRRLRILDRVPMPSPHPVPKPGLGGWFRSRLGEGATWRELIYVLALASVLLLVDLVSLGLLVDCLIVAAAPVFVQAGVPFQFGDLVVDTRGEALAATAFAVPATAVGLYALSAVAATQAAFARWLLAPRDAELNRRVEELSQSQKRLVDAFEAERRRIERDLHDGAQQHLVLLAMTLGLARLEVGDGKAAHLLEDAQRQARQALASIRELIHGIHPQVLTDLGLPAAVGELAERCQVPVVIDLPLDRRLPAAVETTAYFVVCEALTNAVRHAGASRITVSGRITRYVLTLTVTDDGRGGADPATGTGLRGLADRTAVMDGTFTVTSPAGGPTTLRVDLPCGLT</sequence>
<dbReference type="InterPro" id="IPR011712">
    <property type="entry name" value="Sig_transdc_His_kin_sub3_dim/P"/>
</dbReference>
<evidence type="ECO:0000313" key="12">
    <source>
        <dbReference type="Proteomes" id="UP001501470"/>
    </source>
</evidence>
<comment type="catalytic activity">
    <reaction evidence="1">
        <text>ATP + protein L-histidine = ADP + protein N-phospho-L-histidine.</text>
        <dbReference type="EC" id="2.7.13.3"/>
    </reaction>
</comment>
<keyword evidence="9" id="KW-1133">Transmembrane helix</keyword>
<dbReference type="Gene3D" id="3.30.565.10">
    <property type="entry name" value="Histidine kinase-like ATPase, C-terminal domain"/>
    <property type="match status" value="1"/>
</dbReference>
<keyword evidence="7" id="KW-0067">ATP-binding</keyword>
<dbReference type="GO" id="GO:0016301">
    <property type="term" value="F:kinase activity"/>
    <property type="evidence" value="ECO:0007669"/>
    <property type="project" value="UniProtKB-KW"/>
</dbReference>
<keyword evidence="8" id="KW-0902">Two-component regulatory system</keyword>
<dbReference type="CDD" id="cd16917">
    <property type="entry name" value="HATPase_UhpB-NarQ-NarX-like"/>
    <property type="match status" value="1"/>
</dbReference>
<gene>
    <name evidence="11" type="ORF">GCM10009827_064320</name>
</gene>
<evidence type="ECO:0000256" key="6">
    <source>
        <dbReference type="ARBA" id="ARBA00022777"/>
    </source>
</evidence>
<keyword evidence="3" id="KW-0597">Phosphoprotein</keyword>
<evidence type="ECO:0000256" key="1">
    <source>
        <dbReference type="ARBA" id="ARBA00000085"/>
    </source>
</evidence>
<evidence type="ECO:0000259" key="10">
    <source>
        <dbReference type="SMART" id="SM00387"/>
    </source>
</evidence>
<comment type="caution">
    <text evidence="11">The sequence shown here is derived from an EMBL/GenBank/DDBJ whole genome shotgun (WGS) entry which is preliminary data.</text>
</comment>
<dbReference type="Pfam" id="PF07730">
    <property type="entry name" value="HisKA_3"/>
    <property type="match status" value="1"/>
</dbReference>
<keyword evidence="5" id="KW-0547">Nucleotide-binding</keyword>
<keyword evidence="9" id="KW-0812">Transmembrane</keyword>
<protein>
    <recommendedName>
        <fullName evidence="2">histidine kinase</fullName>
        <ecNumber evidence="2">2.7.13.3</ecNumber>
    </recommendedName>
</protein>
<evidence type="ECO:0000256" key="5">
    <source>
        <dbReference type="ARBA" id="ARBA00022741"/>
    </source>
</evidence>
<dbReference type="SUPFAM" id="SSF55874">
    <property type="entry name" value="ATPase domain of HSP90 chaperone/DNA topoisomerase II/histidine kinase"/>
    <property type="match status" value="1"/>
</dbReference>
<organism evidence="11 12">
    <name type="scientific">Dactylosporangium maewongense</name>
    <dbReference type="NCBI Taxonomy" id="634393"/>
    <lineage>
        <taxon>Bacteria</taxon>
        <taxon>Bacillati</taxon>
        <taxon>Actinomycetota</taxon>
        <taxon>Actinomycetes</taxon>
        <taxon>Micromonosporales</taxon>
        <taxon>Micromonosporaceae</taxon>
        <taxon>Dactylosporangium</taxon>
    </lineage>
</organism>
<feature type="transmembrane region" description="Helical" evidence="9">
    <location>
        <begin position="29"/>
        <end position="62"/>
    </location>
</feature>
<dbReference type="InterPro" id="IPR025828">
    <property type="entry name" value="Put_sensor_dom"/>
</dbReference>
<keyword evidence="12" id="KW-1185">Reference proteome</keyword>
<dbReference type="SMART" id="SM00387">
    <property type="entry name" value="HATPase_c"/>
    <property type="match status" value="1"/>
</dbReference>
<evidence type="ECO:0000256" key="4">
    <source>
        <dbReference type="ARBA" id="ARBA00022679"/>
    </source>
</evidence>
<dbReference type="PANTHER" id="PTHR24421">
    <property type="entry name" value="NITRATE/NITRITE SENSOR PROTEIN NARX-RELATED"/>
    <property type="match status" value="1"/>
</dbReference>
<evidence type="ECO:0000256" key="2">
    <source>
        <dbReference type="ARBA" id="ARBA00012438"/>
    </source>
</evidence>
<evidence type="ECO:0000256" key="7">
    <source>
        <dbReference type="ARBA" id="ARBA00022840"/>
    </source>
</evidence>
<dbReference type="InterPro" id="IPR003594">
    <property type="entry name" value="HATPase_dom"/>
</dbReference>
<dbReference type="EMBL" id="BAAAQD010000014">
    <property type="protein sequence ID" value="GAA1536792.1"/>
    <property type="molecule type" value="Genomic_DNA"/>
</dbReference>
<evidence type="ECO:0000256" key="8">
    <source>
        <dbReference type="ARBA" id="ARBA00023012"/>
    </source>
</evidence>
<dbReference type="PANTHER" id="PTHR24421:SF10">
    <property type="entry name" value="NITRATE_NITRITE SENSOR PROTEIN NARQ"/>
    <property type="match status" value="1"/>
</dbReference>
<feature type="transmembrane region" description="Helical" evidence="9">
    <location>
        <begin position="160"/>
        <end position="193"/>
    </location>
</feature>
<dbReference type="InterPro" id="IPR050482">
    <property type="entry name" value="Sensor_HK_TwoCompSys"/>
</dbReference>
<proteinExistence type="predicted"/>
<accession>A0ABP4M461</accession>
<evidence type="ECO:0000256" key="9">
    <source>
        <dbReference type="SAM" id="Phobius"/>
    </source>
</evidence>
<keyword evidence="6 11" id="KW-0418">Kinase</keyword>
<keyword evidence="9" id="KW-0472">Membrane</keyword>
<dbReference type="EC" id="2.7.13.3" evidence="2"/>